<dbReference type="SUPFAM" id="SSF55961">
    <property type="entry name" value="Bet v1-like"/>
    <property type="match status" value="1"/>
</dbReference>
<protein>
    <submittedName>
        <fullName evidence="1">Uncharacterized protein</fullName>
    </submittedName>
</protein>
<proteinExistence type="predicted"/>
<dbReference type="AlphaFoldDB" id="A0A1Q3F8U8"/>
<dbReference type="EMBL" id="GFDL01011051">
    <property type="protein sequence ID" value="JAV23994.1"/>
    <property type="molecule type" value="Transcribed_RNA"/>
</dbReference>
<sequence>MASIIISRFFKRRLVITALGLALYWILSSPYNAFQTEIVLPRTKPELVWEYVADFSKMKTLNPTILDFNIVKDHGNVHHWQYSVQYTERLSHWPYSKNVALGHFSVRKLPEEEGGQYSVASTHKTCFLLGLFCLNSKGEFKISYLNEQDTFCQETVEYQCPFLFGRFCRREVEYQRVAIMQNLQKHFKAKVQ</sequence>
<name>A0A1Q3F8U8_CULTA</name>
<organism evidence="1">
    <name type="scientific">Culex tarsalis</name>
    <name type="common">Encephalitis mosquito</name>
    <dbReference type="NCBI Taxonomy" id="7177"/>
    <lineage>
        <taxon>Eukaryota</taxon>
        <taxon>Metazoa</taxon>
        <taxon>Ecdysozoa</taxon>
        <taxon>Arthropoda</taxon>
        <taxon>Hexapoda</taxon>
        <taxon>Insecta</taxon>
        <taxon>Pterygota</taxon>
        <taxon>Neoptera</taxon>
        <taxon>Endopterygota</taxon>
        <taxon>Diptera</taxon>
        <taxon>Nematocera</taxon>
        <taxon>Culicoidea</taxon>
        <taxon>Culicidae</taxon>
        <taxon>Culicinae</taxon>
        <taxon>Culicini</taxon>
        <taxon>Culex</taxon>
        <taxon>Culex</taxon>
    </lineage>
</organism>
<reference evidence="1" key="1">
    <citation type="submission" date="2017-01" db="EMBL/GenBank/DDBJ databases">
        <title>A deep insight into the sialotranscriptome of adult male and female Cluex tarsalis mosquitoes.</title>
        <authorList>
            <person name="Ribeiro J.M."/>
            <person name="Moreira F."/>
            <person name="Bernard K.A."/>
            <person name="Calvo E."/>
        </authorList>
    </citation>
    <scope>NUCLEOTIDE SEQUENCE</scope>
    <source>
        <strain evidence="1">Kern County</strain>
        <tissue evidence="1">Salivary glands</tissue>
    </source>
</reference>
<evidence type="ECO:0000313" key="1">
    <source>
        <dbReference type="EMBL" id="JAV23994.1"/>
    </source>
</evidence>
<accession>A0A1Q3F8U8</accession>